<keyword evidence="1" id="KW-0808">Transferase</keyword>
<gene>
    <name evidence="4" type="ORF">PS631_04591</name>
</gene>
<feature type="domain" description="Glycosyltransferase subfamily 4-like N-terminal" evidence="3">
    <location>
        <begin position="22"/>
        <end position="166"/>
    </location>
</feature>
<dbReference type="GO" id="GO:0009103">
    <property type="term" value="P:lipopolysaccharide biosynthetic process"/>
    <property type="evidence" value="ECO:0007669"/>
    <property type="project" value="TreeGrafter"/>
</dbReference>
<evidence type="ECO:0008006" key="6">
    <source>
        <dbReference type="Google" id="ProtNLM"/>
    </source>
</evidence>
<dbReference type="InterPro" id="IPR001296">
    <property type="entry name" value="Glyco_trans_1"/>
</dbReference>
<organism evidence="4 5">
    <name type="scientific">Pseudomonas fluorescens</name>
    <dbReference type="NCBI Taxonomy" id="294"/>
    <lineage>
        <taxon>Bacteria</taxon>
        <taxon>Pseudomonadati</taxon>
        <taxon>Pseudomonadota</taxon>
        <taxon>Gammaproteobacteria</taxon>
        <taxon>Pseudomonadales</taxon>
        <taxon>Pseudomonadaceae</taxon>
        <taxon>Pseudomonas</taxon>
    </lineage>
</organism>
<protein>
    <recommendedName>
        <fullName evidence="6">Glycosyl transferase</fullName>
    </recommendedName>
</protein>
<dbReference type="InterPro" id="IPR028098">
    <property type="entry name" value="Glyco_trans_4-like_N"/>
</dbReference>
<dbReference type="RefSeq" id="WP_150571387.1">
    <property type="nucleotide sequence ID" value="NZ_CABVHF010000024.1"/>
</dbReference>
<evidence type="ECO:0000256" key="1">
    <source>
        <dbReference type="ARBA" id="ARBA00022679"/>
    </source>
</evidence>
<feature type="domain" description="Glycosyl transferase family 1" evidence="2">
    <location>
        <begin position="179"/>
        <end position="345"/>
    </location>
</feature>
<dbReference type="Pfam" id="PF00534">
    <property type="entry name" value="Glycos_transf_1"/>
    <property type="match status" value="1"/>
</dbReference>
<evidence type="ECO:0000259" key="3">
    <source>
        <dbReference type="Pfam" id="PF13439"/>
    </source>
</evidence>
<dbReference type="GO" id="GO:0016757">
    <property type="term" value="F:glycosyltransferase activity"/>
    <property type="evidence" value="ECO:0007669"/>
    <property type="project" value="InterPro"/>
</dbReference>
<proteinExistence type="predicted"/>
<dbReference type="CDD" id="cd03794">
    <property type="entry name" value="GT4_WbuB-like"/>
    <property type="match status" value="1"/>
</dbReference>
<reference evidence="4 5" key="1">
    <citation type="submission" date="2019-09" db="EMBL/GenBank/DDBJ databases">
        <authorList>
            <person name="Chandra G."/>
            <person name="Truman W A."/>
        </authorList>
    </citation>
    <scope>NUCLEOTIDE SEQUENCE [LARGE SCALE GENOMIC DNA]</scope>
    <source>
        <strain evidence="4">PS631</strain>
    </source>
</reference>
<name>A0A5E6W8P1_PSEFL</name>
<dbReference type="EMBL" id="CABVHF010000024">
    <property type="protein sequence ID" value="VVN25099.1"/>
    <property type="molecule type" value="Genomic_DNA"/>
</dbReference>
<evidence type="ECO:0000259" key="2">
    <source>
        <dbReference type="Pfam" id="PF00534"/>
    </source>
</evidence>
<dbReference type="OrthoDB" id="9815351at2"/>
<dbReference type="PANTHER" id="PTHR46401:SF2">
    <property type="entry name" value="GLYCOSYLTRANSFERASE WBBK-RELATED"/>
    <property type="match status" value="1"/>
</dbReference>
<dbReference type="Pfam" id="PF13439">
    <property type="entry name" value="Glyco_transf_4"/>
    <property type="match status" value="1"/>
</dbReference>
<sequence>MAKIVHVTSAHTRYDVRIYHKQCRSLALAGHEVFLLVADGKGDEQKDNIRILDVGRSSGRLGRIFNTTRLIGARALELNADIYHMHDPELIPVGLKLKRRGGIVIFDAHEDVPKQLLGKPYLNRIARLALSKAFAIYERWACRKLDAVVAATPYIRDKFITMGIRSLDINNYPILSELSFEEIDWQKKKPQAVYIGGLGKVRGIREIVSAIGVSTSGVKLAIGGVFTEPAFEAIVTTEPGWKKVEFLGWLDRNGVKKALDESVAGLVTLHPLPNYLDALPVKMFEYMAVGLPVIASDFPLWRGIIEGSGCGLCIDPLDPAAIAKAVDYLVEHPLEAEQMGRNGRDSVTSRYNWGIEEKKLVEFYDQLIHR</sequence>
<evidence type="ECO:0000313" key="4">
    <source>
        <dbReference type="EMBL" id="VVN25099.1"/>
    </source>
</evidence>
<dbReference type="SUPFAM" id="SSF53756">
    <property type="entry name" value="UDP-Glycosyltransferase/glycogen phosphorylase"/>
    <property type="match status" value="1"/>
</dbReference>
<dbReference type="AlphaFoldDB" id="A0A5E6W8P1"/>
<evidence type="ECO:0000313" key="5">
    <source>
        <dbReference type="Proteomes" id="UP000399692"/>
    </source>
</evidence>
<dbReference type="Gene3D" id="3.40.50.2000">
    <property type="entry name" value="Glycogen Phosphorylase B"/>
    <property type="match status" value="2"/>
</dbReference>
<dbReference type="Proteomes" id="UP000399692">
    <property type="component" value="Unassembled WGS sequence"/>
</dbReference>
<accession>A0A5E6W8P1</accession>
<dbReference type="PANTHER" id="PTHR46401">
    <property type="entry name" value="GLYCOSYLTRANSFERASE WBBK-RELATED"/>
    <property type="match status" value="1"/>
</dbReference>